<evidence type="ECO:0000256" key="5">
    <source>
        <dbReference type="ARBA" id="ARBA00022692"/>
    </source>
</evidence>
<dbReference type="Proteomes" id="UP000729009">
    <property type="component" value="Unassembled WGS sequence"/>
</dbReference>
<comment type="similarity">
    <text evidence="2">Belongs to the outer membrane factor (OMF) (TC 1.B.17) family.</text>
</comment>
<proteinExistence type="inferred from homology"/>
<accession>A0ABD6MEP4</accession>
<evidence type="ECO:0000313" key="9">
    <source>
        <dbReference type="EMBL" id="NTZ52942.1"/>
    </source>
</evidence>
<dbReference type="AlphaFoldDB" id="A0ABD6MEP4"/>
<evidence type="ECO:0000256" key="1">
    <source>
        <dbReference type="ARBA" id="ARBA00004442"/>
    </source>
</evidence>
<keyword evidence="10" id="KW-1185">Reference proteome</keyword>
<comment type="caution">
    <text evidence="9">The sequence shown here is derived from an EMBL/GenBank/DDBJ whole genome shotgun (WGS) entry which is preliminary data.</text>
</comment>
<comment type="subcellular location">
    <subcellularLocation>
        <location evidence="1">Cell outer membrane</location>
    </subcellularLocation>
</comment>
<organism evidence="9 10">
    <name type="scientific">Citrobacter gillenii</name>
    <dbReference type="NCBI Taxonomy" id="67828"/>
    <lineage>
        <taxon>Bacteria</taxon>
        <taxon>Pseudomonadati</taxon>
        <taxon>Pseudomonadota</taxon>
        <taxon>Gammaproteobacteria</taxon>
        <taxon>Enterobacterales</taxon>
        <taxon>Enterobacteriaceae</taxon>
        <taxon>Citrobacter</taxon>
        <taxon>Citrobacter freundii complex</taxon>
    </lineage>
</organism>
<evidence type="ECO:0000256" key="2">
    <source>
        <dbReference type="ARBA" id="ARBA00007613"/>
    </source>
</evidence>
<evidence type="ECO:0000256" key="8">
    <source>
        <dbReference type="SAM" id="Phobius"/>
    </source>
</evidence>
<keyword evidence="7" id="KW-0998">Cell outer membrane</keyword>
<name>A0ABD6MEP4_9ENTR</name>
<dbReference type="InterPro" id="IPR003423">
    <property type="entry name" value="OMP_efflux"/>
</dbReference>
<keyword evidence="4" id="KW-1134">Transmembrane beta strand</keyword>
<dbReference type="RefSeq" id="WP_174361516.1">
    <property type="nucleotide sequence ID" value="NZ_SUQN01000011.1"/>
</dbReference>
<keyword evidence="5 8" id="KW-0812">Transmembrane</keyword>
<dbReference type="PANTHER" id="PTHR30026">
    <property type="entry name" value="OUTER MEMBRANE PROTEIN TOLC"/>
    <property type="match status" value="1"/>
</dbReference>
<keyword evidence="3" id="KW-0813">Transport</keyword>
<dbReference type="GO" id="GO:0009279">
    <property type="term" value="C:cell outer membrane"/>
    <property type="evidence" value="ECO:0007669"/>
    <property type="project" value="UniProtKB-SubCell"/>
</dbReference>
<feature type="transmembrane region" description="Helical" evidence="8">
    <location>
        <begin position="12"/>
        <end position="32"/>
    </location>
</feature>
<dbReference type="Gene3D" id="1.20.1600.10">
    <property type="entry name" value="Outer membrane efflux proteins (OEP)"/>
    <property type="match status" value="1"/>
</dbReference>
<evidence type="ECO:0000256" key="6">
    <source>
        <dbReference type="ARBA" id="ARBA00023136"/>
    </source>
</evidence>
<dbReference type="Pfam" id="PF02321">
    <property type="entry name" value="OEP"/>
    <property type="match status" value="1"/>
</dbReference>
<evidence type="ECO:0000256" key="4">
    <source>
        <dbReference type="ARBA" id="ARBA00022452"/>
    </source>
</evidence>
<protein>
    <submittedName>
        <fullName evidence="9">TolC family protein</fullName>
    </submittedName>
</protein>
<dbReference type="InterPro" id="IPR051906">
    <property type="entry name" value="TolC-like"/>
</dbReference>
<gene>
    <name evidence="9" type="ORF">FCH32_21990</name>
</gene>
<sequence>MLCNPELFTFRANLRAYLVFLMVIGISVFPVFSVHALTLQQLIAISVETHPSVKSSENLYGAAHSEEDAAWQNFLPTPSISLDSTDSGSSRGGVATLQQPLWFISGTQKPLYQAAESRARGAKFAVYEAQDGVALNVLNAYGAWLNAADREGVARSDLVYLGTLLNQIDRRVSSGASAPVERALVVSRRLSSQGIEAASHSAAQAALEQLMQMTGETLQEQGLYDDKTLAPVLPGQEQLLEEALARNPTLKRLRAETKALKSEVSASHEALKPQIYVQMQESWRHGSENDHSIGLGVRWSPGAGLSSLSATNAASSRALAARESEENAARQVKEQLGSTYAQYEGTRQRLSLQLDSLQTLISIRDSYLRQFNAGRRQWQEVMNAAQDVSEARYTIADMRASLLISGYQLLLLARGNKGTEDAKEIKFLGSTND</sequence>
<dbReference type="SUPFAM" id="SSF56954">
    <property type="entry name" value="Outer membrane efflux proteins (OEP)"/>
    <property type="match status" value="1"/>
</dbReference>
<evidence type="ECO:0000256" key="7">
    <source>
        <dbReference type="ARBA" id="ARBA00023237"/>
    </source>
</evidence>
<keyword evidence="6 8" id="KW-0472">Membrane</keyword>
<dbReference type="PANTHER" id="PTHR30026:SF22">
    <property type="entry name" value="OUTER MEMBRANE EFFLUX PROTEIN"/>
    <property type="match status" value="1"/>
</dbReference>
<keyword evidence="8" id="KW-1133">Transmembrane helix</keyword>
<evidence type="ECO:0000256" key="3">
    <source>
        <dbReference type="ARBA" id="ARBA00022448"/>
    </source>
</evidence>
<dbReference type="EMBL" id="SUQN01000011">
    <property type="protein sequence ID" value="NTZ52942.1"/>
    <property type="molecule type" value="Genomic_DNA"/>
</dbReference>
<reference evidence="9 10" key="1">
    <citation type="submission" date="2019-05" db="EMBL/GenBank/DDBJ databases">
        <title>Draft genomes of bacterial isolates retrieved from different Forrest soils.</title>
        <authorList>
            <person name="Soares-Castro P."/>
            <person name="Santos P.M."/>
        </authorList>
    </citation>
    <scope>NUCLEOTIDE SEQUENCE [LARGE SCALE GENOMIC DNA]</scope>
    <source>
        <strain evidence="9 10">UMG736</strain>
    </source>
</reference>
<evidence type="ECO:0000313" key="10">
    <source>
        <dbReference type="Proteomes" id="UP000729009"/>
    </source>
</evidence>